<dbReference type="GO" id="GO:0005634">
    <property type="term" value="C:nucleus"/>
    <property type="evidence" value="ECO:0007669"/>
    <property type="project" value="UniProtKB-SubCell"/>
</dbReference>
<dbReference type="CDD" id="cd12148">
    <property type="entry name" value="fungal_TF_MHR"/>
    <property type="match status" value="1"/>
</dbReference>
<dbReference type="Gene3D" id="4.10.240.10">
    <property type="entry name" value="Zn(2)-C6 fungal-type DNA-binding domain"/>
    <property type="match status" value="1"/>
</dbReference>
<keyword evidence="8" id="KW-1185">Reference proteome</keyword>
<dbReference type="Pfam" id="PF00172">
    <property type="entry name" value="Zn_clus"/>
    <property type="match status" value="1"/>
</dbReference>
<dbReference type="InterPro" id="IPR017896">
    <property type="entry name" value="4Fe4S_Fe-S-bd"/>
</dbReference>
<evidence type="ECO:0000256" key="3">
    <source>
        <dbReference type="ARBA" id="ARBA00023242"/>
    </source>
</evidence>
<dbReference type="HOGENOM" id="CLU_007340_4_0_1"/>
<dbReference type="InterPro" id="IPR001138">
    <property type="entry name" value="Zn2Cys6_DnaBD"/>
</dbReference>
<name>A0A0C9SQB0_PLICR</name>
<dbReference type="SUPFAM" id="SSF57701">
    <property type="entry name" value="Zn2/Cys6 DNA-binding domain"/>
    <property type="match status" value="1"/>
</dbReference>
<proteinExistence type="predicted"/>
<evidence type="ECO:0000313" key="7">
    <source>
        <dbReference type="EMBL" id="KII83542.1"/>
    </source>
</evidence>
<feature type="region of interest" description="Disordered" evidence="4">
    <location>
        <begin position="789"/>
        <end position="815"/>
    </location>
</feature>
<evidence type="ECO:0000256" key="2">
    <source>
        <dbReference type="ARBA" id="ARBA00022723"/>
    </source>
</evidence>
<feature type="region of interest" description="Disordered" evidence="4">
    <location>
        <begin position="1"/>
        <end position="22"/>
    </location>
</feature>
<feature type="compositionally biased region" description="Low complexity" evidence="4">
    <location>
        <begin position="126"/>
        <end position="143"/>
    </location>
</feature>
<evidence type="ECO:0000259" key="6">
    <source>
        <dbReference type="PROSITE" id="PS51379"/>
    </source>
</evidence>
<dbReference type="PROSITE" id="PS50048">
    <property type="entry name" value="ZN2_CY6_FUNGAL_2"/>
    <property type="match status" value="1"/>
</dbReference>
<reference evidence="7 8" key="1">
    <citation type="submission" date="2014-06" db="EMBL/GenBank/DDBJ databases">
        <title>Evolutionary Origins and Diversification of the Mycorrhizal Mutualists.</title>
        <authorList>
            <consortium name="DOE Joint Genome Institute"/>
            <consortium name="Mycorrhizal Genomics Consortium"/>
            <person name="Kohler A."/>
            <person name="Kuo A."/>
            <person name="Nagy L.G."/>
            <person name="Floudas D."/>
            <person name="Copeland A."/>
            <person name="Barry K.W."/>
            <person name="Cichocki N."/>
            <person name="Veneault-Fourrey C."/>
            <person name="LaButti K."/>
            <person name="Lindquist E.A."/>
            <person name="Lipzen A."/>
            <person name="Lundell T."/>
            <person name="Morin E."/>
            <person name="Murat C."/>
            <person name="Riley R."/>
            <person name="Ohm R."/>
            <person name="Sun H."/>
            <person name="Tunlid A."/>
            <person name="Henrissat B."/>
            <person name="Grigoriev I.V."/>
            <person name="Hibbett D.S."/>
            <person name="Martin F."/>
        </authorList>
    </citation>
    <scope>NUCLEOTIDE SEQUENCE [LARGE SCALE GENOMIC DNA]</scope>
    <source>
        <strain evidence="7 8">FD-325 SS-3</strain>
    </source>
</reference>
<evidence type="ECO:0000259" key="5">
    <source>
        <dbReference type="PROSITE" id="PS50048"/>
    </source>
</evidence>
<dbReference type="InterPro" id="IPR050613">
    <property type="entry name" value="Sec_Metabolite_Reg"/>
</dbReference>
<dbReference type="GO" id="GO:0000981">
    <property type="term" value="F:DNA-binding transcription factor activity, RNA polymerase II-specific"/>
    <property type="evidence" value="ECO:0007669"/>
    <property type="project" value="InterPro"/>
</dbReference>
<dbReference type="PROSITE" id="PS51379">
    <property type="entry name" value="4FE4S_FER_2"/>
    <property type="match status" value="1"/>
</dbReference>
<dbReference type="SMART" id="SM00066">
    <property type="entry name" value="GAL4"/>
    <property type="match status" value="1"/>
</dbReference>
<sequence>MRQRQRKQSSDDDQPRRRPGRAPTACAECRRLKLRCDREIPCKSCVKRGCEVICPSGSLTSGKGGRLILADTEELHERIERLCYRIRLLEDALAAIQSSVSDEQHPLLQEDLLQLKNPSNIQSDIRSPSQSSTSMSDTHSPRSPRLASASTLIKLEEDQHETDTTDVPTEEEEPEDLLDAFGTLKIGPNGETTFLGHTTRSEYLLTAPEASNLTRGPNFPRLSNRILQASIPVLDGAFIDRDLGNEIFSLLPPLGEAVRLCELYLEHGKYIWSPVSRDELFEECLNVVYRADSFEALKSYHTLSFLYIVFALATLIDPSQPPYSVKAHEYYLLSWVSYQSMPQVSHVTLPSVQTMLHIAHYLELSDWEFKGSTKAWMHIRISVTLGQVIGLHINGERWKLDQVTSGRRARVFWQVFVFDTWLSFGFGRPPGLSMAFVDCVLPPDPAPYTNPNGEVEMGFHYWTWGYTRLMHTVISTAFGAQVPSYSTILDLDRKMREFPVPQHLRPASDEEQYVPPWIIMNRWATLSTKESTLLNLHRGYFAQALQDQPNDITHHKYGPSVMAAYRSAWRLIEGFKSPTTRARQHIERLSFLWSQVLSAAIVMCLLVTRAPNSPLTASALTQLDLVVQMFENSATTCPTAGQCIGTIKKLRDKAYAAINNSPSSDTANLFPEELDRLGGRTHLITESTLQRDAYSTLALGRKVSSPTLSAESVYRANPGSMMYGGDHIHPTIMLDIEMFRGNPSNFNHENDIFDYSTSASFPHQRMPNVNVHYPDAHVFGGDVMMHATAPPGDHEMVDRDPTPPADNPYAHAPPLDTTWQRFMEQLGV</sequence>
<evidence type="ECO:0000313" key="8">
    <source>
        <dbReference type="Proteomes" id="UP000053263"/>
    </source>
</evidence>
<dbReference type="GO" id="GO:0008270">
    <property type="term" value="F:zinc ion binding"/>
    <property type="evidence" value="ECO:0007669"/>
    <property type="project" value="InterPro"/>
</dbReference>
<evidence type="ECO:0000256" key="4">
    <source>
        <dbReference type="SAM" id="MobiDB-lite"/>
    </source>
</evidence>
<accession>A0A0C9SQB0</accession>
<feature type="domain" description="Zn(2)-C6 fungal-type" evidence="5">
    <location>
        <begin position="25"/>
        <end position="54"/>
    </location>
</feature>
<dbReference type="InterPro" id="IPR007219">
    <property type="entry name" value="XnlR_reg_dom"/>
</dbReference>
<keyword evidence="2" id="KW-0479">Metal-binding</keyword>
<feature type="compositionally biased region" description="Basic and acidic residues" evidence="4">
    <location>
        <begin position="154"/>
        <end position="163"/>
    </location>
</feature>
<dbReference type="EMBL" id="KN832576">
    <property type="protein sequence ID" value="KII83542.1"/>
    <property type="molecule type" value="Genomic_DNA"/>
</dbReference>
<feature type="region of interest" description="Disordered" evidence="4">
    <location>
        <begin position="120"/>
        <end position="173"/>
    </location>
</feature>
<dbReference type="Pfam" id="PF04082">
    <property type="entry name" value="Fungal_trans"/>
    <property type="match status" value="1"/>
</dbReference>
<protein>
    <recommendedName>
        <fullName evidence="9">Zn(2)-C6 fungal-type domain-containing protein</fullName>
    </recommendedName>
</protein>
<evidence type="ECO:0000256" key="1">
    <source>
        <dbReference type="ARBA" id="ARBA00004123"/>
    </source>
</evidence>
<dbReference type="PANTHER" id="PTHR31001">
    <property type="entry name" value="UNCHARACTERIZED TRANSCRIPTIONAL REGULATORY PROTEIN"/>
    <property type="match status" value="1"/>
</dbReference>
<dbReference type="InterPro" id="IPR036864">
    <property type="entry name" value="Zn2-C6_fun-type_DNA-bd_sf"/>
</dbReference>
<comment type="subcellular location">
    <subcellularLocation>
        <location evidence="1">Nucleus</location>
    </subcellularLocation>
</comment>
<dbReference type="OrthoDB" id="424974at2759"/>
<dbReference type="SMART" id="SM00906">
    <property type="entry name" value="Fungal_trans"/>
    <property type="match status" value="1"/>
</dbReference>
<dbReference type="GO" id="GO:0003677">
    <property type="term" value="F:DNA binding"/>
    <property type="evidence" value="ECO:0007669"/>
    <property type="project" value="InterPro"/>
</dbReference>
<organism evidence="7 8">
    <name type="scientific">Plicaturopsis crispa FD-325 SS-3</name>
    <dbReference type="NCBI Taxonomy" id="944288"/>
    <lineage>
        <taxon>Eukaryota</taxon>
        <taxon>Fungi</taxon>
        <taxon>Dikarya</taxon>
        <taxon>Basidiomycota</taxon>
        <taxon>Agaricomycotina</taxon>
        <taxon>Agaricomycetes</taxon>
        <taxon>Agaricomycetidae</taxon>
        <taxon>Amylocorticiales</taxon>
        <taxon>Amylocorticiaceae</taxon>
        <taxon>Plicatura</taxon>
        <taxon>Plicaturopsis crispa</taxon>
    </lineage>
</organism>
<evidence type="ECO:0008006" key="9">
    <source>
        <dbReference type="Google" id="ProtNLM"/>
    </source>
</evidence>
<feature type="domain" description="4Fe-4S ferredoxin-type" evidence="6">
    <location>
        <begin position="32"/>
        <end position="64"/>
    </location>
</feature>
<gene>
    <name evidence="7" type="ORF">PLICRDRAFT_180316</name>
</gene>
<dbReference type="PANTHER" id="PTHR31001:SF56">
    <property type="entry name" value="ZN(2)-C6 FUNGAL-TYPE DOMAIN-CONTAINING PROTEIN"/>
    <property type="match status" value="1"/>
</dbReference>
<dbReference type="PROSITE" id="PS00463">
    <property type="entry name" value="ZN2_CY6_FUNGAL_1"/>
    <property type="match status" value="1"/>
</dbReference>
<feature type="compositionally biased region" description="Basic and acidic residues" evidence="4">
    <location>
        <begin position="792"/>
        <end position="801"/>
    </location>
</feature>
<dbReference type="Proteomes" id="UP000053263">
    <property type="component" value="Unassembled WGS sequence"/>
</dbReference>
<keyword evidence="3" id="KW-0539">Nucleus</keyword>
<dbReference type="CDD" id="cd00067">
    <property type="entry name" value="GAL4"/>
    <property type="match status" value="1"/>
</dbReference>
<dbReference type="AlphaFoldDB" id="A0A0C9SQB0"/>
<dbReference type="GO" id="GO:0006351">
    <property type="term" value="P:DNA-templated transcription"/>
    <property type="evidence" value="ECO:0007669"/>
    <property type="project" value="InterPro"/>
</dbReference>